<dbReference type="AlphaFoldDB" id="A0A3S2VRT3"/>
<feature type="transmembrane region" description="Helical" evidence="8">
    <location>
        <begin position="73"/>
        <end position="93"/>
    </location>
</feature>
<dbReference type="InterPro" id="IPR036259">
    <property type="entry name" value="MFS_trans_sf"/>
</dbReference>
<dbReference type="Gene3D" id="1.20.1250.20">
    <property type="entry name" value="MFS general substrate transporter like domains"/>
    <property type="match status" value="1"/>
</dbReference>
<feature type="transmembrane region" description="Helical" evidence="8">
    <location>
        <begin position="126"/>
        <end position="151"/>
    </location>
</feature>
<dbReference type="EMBL" id="SADE01000001">
    <property type="protein sequence ID" value="RVU38967.1"/>
    <property type="molecule type" value="Genomic_DNA"/>
</dbReference>
<keyword evidence="7 8" id="KW-0472">Membrane</keyword>
<protein>
    <submittedName>
        <fullName evidence="10">DHA2 family efflux MFS transporter permease subunit</fullName>
    </submittedName>
</protein>
<feature type="domain" description="Major facilitator superfamily (MFS) profile" evidence="9">
    <location>
        <begin position="35"/>
        <end position="496"/>
    </location>
</feature>
<sequence length="535" mass="56892">MTDTSPASPSSAPAGVPAGAAPVADPPISPRKLIAFLAMVLGMFMAILDIQIVSASLTDIQAGLSASADEISWVQTAYLIAEVVMIPLSGFLSRAFSTRWLFAVSAAGFTATSFLCATATSIDEMIVYRALQGFIGGGMIPAVFAAAYTVFPRSKQPIVSPMIGLVATLAPTIGPTIGGYLTELFSWHWLFLVNIVPGILVTVATITLVDFDEPDLKLLDRFDWIGLLSMAGFLGSLEFVLEEGPGDDWFDDGMIVAFSAFCAACALVFFARVFTAKDPIVDLRAFANRNFATGASFGFVMGIGLYGLTYLYPLYLAQVRGYSALMIGETMFVTGICMFLTAPFAGRLAAKIDPRIMVAVGFLGFGLGTWEASKITAEWDFWELFVPQVLRGCSLMLCMVTITNLSLGTLPMSAVKNASGLFNVMRNLGGAVGLAVINTILNNRLDLHLFRLKEHLTWGNETAEGTLATITQGFAGLGSLADTAALKQMSLMVRQQANVMAFADVFLAITVIFVVLVAATPLMRQAKSGGGGAGH</sequence>
<dbReference type="CDD" id="cd17503">
    <property type="entry name" value="MFS_LmrB_MDR_like"/>
    <property type="match status" value="1"/>
</dbReference>
<evidence type="ECO:0000313" key="11">
    <source>
        <dbReference type="Proteomes" id="UP000287447"/>
    </source>
</evidence>
<proteinExistence type="inferred from homology"/>
<keyword evidence="4" id="KW-1003">Cell membrane</keyword>
<feature type="transmembrane region" description="Helical" evidence="8">
    <location>
        <begin position="499"/>
        <end position="519"/>
    </location>
</feature>
<comment type="caution">
    <text evidence="10">The sequence shown here is derived from an EMBL/GenBank/DDBJ whole genome shotgun (WGS) entry which is preliminary data.</text>
</comment>
<accession>A0A3S2VRT3</accession>
<feature type="transmembrane region" description="Helical" evidence="8">
    <location>
        <begin position="253"/>
        <end position="274"/>
    </location>
</feature>
<evidence type="ECO:0000256" key="3">
    <source>
        <dbReference type="ARBA" id="ARBA00022448"/>
    </source>
</evidence>
<dbReference type="InterPro" id="IPR020846">
    <property type="entry name" value="MFS_dom"/>
</dbReference>
<gene>
    <name evidence="10" type="ORF">EOI86_06805</name>
</gene>
<organism evidence="10 11">
    <name type="scientific">Hwanghaeella grinnelliae</name>
    <dbReference type="NCBI Taxonomy" id="2500179"/>
    <lineage>
        <taxon>Bacteria</taxon>
        <taxon>Pseudomonadati</taxon>
        <taxon>Pseudomonadota</taxon>
        <taxon>Alphaproteobacteria</taxon>
        <taxon>Rhodospirillales</taxon>
        <taxon>Rhodospirillaceae</taxon>
        <taxon>Hwanghaeella</taxon>
    </lineage>
</organism>
<keyword evidence="5 8" id="KW-0812">Transmembrane</keyword>
<dbReference type="GO" id="GO:0005886">
    <property type="term" value="C:plasma membrane"/>
    <property type="evidence" value="ECO:0007669"/>
    <property type="project" value="UniProtKB-SubCell"/>
</dbReference>
<comment type="subcellular location">
    <subcellularLocation>
        <location evidence="1">Cell membrane</location>
        <topology evidence="1">Multi-pass membrane protein</topology>
    </subcellularLocation>
</comment>
<dbReference type="NCBIfam" id="TIGR00711">
    <property type="entry name" value="efflux_EmrB"/>
    <property type="match status" value="1"/>
</dbReference>
<feature type="transmembrane region" description="Helical" evidence="8">
    <location>
        <begin position="221"/>
        <end position="241"/>
    </location>
</feature>
<dbReference type="PROSITE" id="PS50850">
    <property type="entry name" value="MFS"/>
    <property type="match status" value="1"/>
</dbReference>
<dbReference type="PANTHER" id="PTHR42718">
    <property type="entry name" value="MAJOR FACILITATOR SUPERFAMILY MULTIDRUG TRANSPORTER MFSC"/>
    <property type="match status" value="1"/>
</dbReference>
<evidence type="ECO:0000256" key="5">
    <source>
        <dbReference type="ARBA" id="ARBA00022692"/>
    </source>
</evidence>
<evidence type="ECO:0000256" key="1">
    <source>
        <dbReference type="ARBA" id="ARBA00004651"/>
    </source>
</evidence>
<dbReference type="SUPFAM" id="SSF103473">
    <property type="entry name" value="MFS general substrate transporter"/>
    <property type="match status" value="1"/>
</dbReference>
<evidence type="ECO:0000259" key="9">
    <source>
        <dbReference type="PROSITE" id="PS50850"/>
    </source>
</evidence>
<dbReference type="PANTHER" id="PTHR42718:SF9">
    <property type="entry name" value="MAJOR FACILITATOR SUPERFAMILY MULTIDRUG TRANSPORTER MFSC"/>
    <property type="match status" value="1"/>
</dbReference>
<keyword evidence="11" id="KW-1185">Reference proteome</keyword>
<evidence type="ECO:0000256" key="7">
    <source>
        <dbReference type="ARBA" id="ARBA00023136"/>
    </source>
</evidence>
<evidence type="ECO:0000256" key="2">
    <source>
        <dbReference type="ARBA" id="ARBA00008537"/>
    </source>
</evidence>
<reference evidence="11" key="1">
    <citation type="submission" date="2019-01" db="EMBL/GenBank/DDBJ databases">
        <title>Gri0909 isolated from a small marine red alga.</title>
        <authorList>
            <person name="Kim J."/>
            <person name="Jeong S.E."/>
            <person name="Jeon C.O."/>
        </authorList>
    </citation>
    <scope>NUCLEOTIDE SEQUENCE [LARGE SCALE GENOMIC DNA]</scope>
    <source>
        <strain evidence="11">Gri0909</strain>
    </source>
</reference>
<feature type="transmembrane region" description="Helical" evidence="8">
    <location>
        <begin position="295"/>
        <end position="315"/>
    </location>
</feature>
<dbReference type="Proteomes" id="UP000287447">
    <property type="component" value="Unassembled WGS sequence"/>
</dbReference>
<evidence type="ECO:0000256" key="8">
    <source>
        <dbReference type="SAM" id="Phobius"/>
    </source>
</evidence>
<dbReference type="RefSeq" id="WP_127764339.1">
    <property type="nucleotide sequence ID" value="NZ_SADE01000001.1"/>
</dbReference>
<keyword evidence="3" id="KW-0813">Transport</keyword>
<feature type="transmembrane region" description="Helical" evidence="8">
    <location>
        <begin position="187"/>
        <end position="209"/>
    </location>
</feature>
<dbReference type="Pfam" id="PF07690">
    <property type="entry name" value="MFS_1"/>
    <property type="match status" value="1"/>
</dbReference>
<dbReference type="InterPro" id="IPR011701">
    <property type="entry name" value="MFS"/>
</dbReference>
<dbReference type="GO" id="GO:0022857">
    <property type="term" value="F:transmembrane transporter activity"/>
    <property type="evidence" value="ECO:0007669"/>
    <property type="project" value="InterPro"/>
</dbReference>
<dbReference type="Gene3D" id="1.20.1720.10">
    <property type="entry name" value="Multidrug resistance protein D"/>
    <property type="match status" value="1"/>
</dbReference>
<feature type="transmembrane region" description="Helical" evidence="8">
    <location>
        <begin position="163"/>
        <end position="181"/>
    </location>
</feature>
<evidence type="ECO:0000256" key="4">
    <source>
        <dbReference type="ARBA" id="ARBA00022475"/>
    </source>
</evidence>
<feature type="transmembrane region" description="Helical" evidence="8">
    <location>
        <begin position="389"/>
        <end position="412"/>
    </location>
</feature>
<name>A0A3S2VRT3_9PROT</name>
<feature type="transmembrane region" description="Helical" evidence="8">
    <location>
        <begin position="356"/>
        <end position="377"/>
    </location>
</feature>
<comment type="similarity">
    <text evidence="2">Belongs to the major facilitator superfamily. EmrB family.</text>
</comment>
<feature type="transmembrane region" description="Helical" evidence="8">
    <location>
        <begin position="33"/>
        <end position="53"/>
    </location>
</feature>
<feature type="transmembrane region" description="Helical" evidence="8">
    <location>
        <begin position="321"/>
        <end position="344"/>
    </location>
</feature>
<dbReference type="InterPro" id="IPR004638">
    <property type="entry name" value="EmrB-like"/>
</dbReference>
<evidence type="ECO:0000313" key="10">
    <source>
        <dbReference type="EMBL" id="RVU38967.1"/>
    </source>
</evidence>
<keyword evidence="6 8" id="KW-1133">Transmembrane helix</keyword>
<dbReference type="OrthoDB" id="9771737at2"/>
<evidence type="ECO:0000256" key="6">
    <source>
        <dbReference type="ARBA" id="ARBA00022989"/>
    </source>
</evidence>
<feature type="transmembrane region" description="Helical" evidence="8">
    <location>
        <begin position="100"/>
        <end position="120"/>
    </location>
</feature>